<proteinExistence type="inferred from homology"/>
<keyword evidence="2 4" id="KW-0444">Lipid biosynthesis</keyword>
<keyword evidence="3 4" id="KW-0443">Lipid metabolism</keyword>
<dbReference type="CDD" id="cd05236">
    <property type="entry name" value="FAR-N_SDR_e"/>
    <property type="match status" value="1"/>
</dbReference>
<dbReference type="InterPro" id="IPR026055">
    <property type="entry name" value="FAR"/>
</dbReference>
<dbReference type="Pfam" id="PF07993">
    <property type="entry name" value="NAD_binding_4"/>
    <property type="match status" value="1"/>
</dbReference>
<name>A0ABP0TTV2_9BRYO</name>
<evidence type="ECO:0000256" key="2">
    <source>
        <dbReference type="ARBA" id="ARBA00022516"/>
    </source>
</evidence>
<dbReference type="InterPro" id="IPR013120">
    <property type="entry name" value="FAR_NAD-bd"/>
</dbReference>
<evidence type="ECO:0000256" key="1">
    <source>
        <dbReference type="ARBA" id="ARBA00005928"/>
    </source>
</evidence>
<comment type="function">
    <text evidence="4">Catalyzes the reduction of fatty acyl-CoA to fatty alcohols.</text>
</comment>
<dbReference type="InterPro" id="IPR036291">
    <property type="entry name" value="NAD(P)-bd_dom_sf"/>
</dbReference>
<evidence type="ECO:0000259" key="6">
    <source>
        <dbReference type="Pfam" id="PF03015"/>
    </source>
</evidence>
<dbReference type="CDD" id="cd09071">
    <property type="entry name" value="FAR_C"/>
    <property type="match status" value="1"/>
</dbReference>
<keyword evidence="4" id="KW-0521">NADP</keyword>
<keyword evidence="4" id="KW-0560">Oxidoreductase</keyword>
<dbReference type="InterPro" id="IPR033640">
    <property type="entry name" value="FAR_C"/>
</dbReference>
<protein>
    <recommendedName>
        <fullName evidence="4">Fatty acyl-CoA reductase</fullName>
        <ecNumber evidence="4">1.2.1.84</ecNumber>
    </recommendedName>
</protein>
<dbReference type="Pfam" id="PF03015">
    <property type="entry name" value="Sterile"/>
    <property type="match status" value="1"/>
</dbReference>
<evidence type="ECO:0000313" key="8">
    <source>
        <dbReference type="EMBL" id="CAK9204300.1"/>
    </source>
</evidence>
<dbReference type="PANTHER" id="PTHR11011">
    <property type="entry name" value="MALE STERILITY PROTEIN 2-RELATED"/>
    <property type="match status" value="1"/>
</dbReference>
<dbReference type="PANTHER" id="PTHR11011:SF45">
    <property type="entry name" value="FATTY ACYL-COA REDUCTASE CG8306-RELATED"/>
    <property type="match status" value="1"/>
</dbReference>
<evidence type="ECO:0000259" key="7">
    <source>
        <dbReference type="Pfam" id="PF07993"/>
    </source>
</evidence>
<organism evidence="8 9">
    <name type="scientific">Sphagnum troendelagicum</name>
    <dbReference type="NCBI Taxonomy" id="128251"/>
    <lineage>
        <taxon>Eukaryota</taxon>
        <taxon>Viridiplantae</taxon>
        <taxon>Streptophyta</taxon>
        <taxon>Embryophyta</taxon>
        <taxon>Bryophyta</taxon>
        <taxon>Sphagnophytina</taxon>
        <taxon>Sphagnopsida</taxon>
        <taxon>Sphagnales</taxon>
        <taxon>Sphagnaceae</taxon>
        <taxon>Sphagnum</taxon>
    </lineage>
</organism>
<sequence length="802" mass="87053">MDLLNCCRSAYPRPSGACPILKHQLSVRAPTAPFQFCCNQGRARSSSADVVLLLSQRHLQICKRSDSCRRSSLKLRCEAASSGGGDEGSSTSKVGPLSNRSSTRSFVEDSLIATARSRLSVKSAAGMDATAASEGGSGSNAFSSVKKISYNNGSSSVTSSQDVAAALSTSNGAVQNGPSVVGAFSTCVGPALGVVGTTLYGAAATADPATVSSGSAGINGTVRSSSQVLTNGTEASIWNPKFQQVSVQRAIEKTDEEEFSDFKAAESIHSLGFRPDDAEGDGGRQYERKNGLGIIEFLKGKQLLVTGATGFLAKVLVEKILRVQPDVKQIYLLIQPQGNATADQRLQTKVINSPLFQVLKAQCGGHDTFECFVKKKLTAVSGTISNDDLGMDSNLADELASKVDVIINAAATTAFDERYDVALNINTLGPQRLLNFAHRCPNLQLFMHVSTAFVNGQRRGPTPEMPFYMNRSIAQEMGLNPPNLNVLSEIALAKTKLQDLEAEVYTGSHIVDPAKEQSVERKMQQLGMERAQMFGWQDTYVFTKAMGEMLLLSSQKNTVPVVIIRPSVVESTLEDPFPGWMEGIRMMDPIVLAYGKGQMTGFIADPQGVLDLIPADFVVNAMVAAMAKHAHGSGMHIYQVASSAVNPLTFTTLSDLAVEYFTKDPMLDKDGNPIKLKPMTFIPNMPLFLVYMFFKYQLPVQLSQFLPWLNSGRLSEKRNQILLKTLEQFNHLATIYKPYTFYRGRFEVGNTEALGQELSAEEGLEFGFNIRSLDWADYLPNVHVPGLRKYVCRGRGSSVLLK</sequence>
<evidence type="ECO:0000256" key="4">
    <source>
        <dbReference type="RuleBase" id="RU363097"/>
    </source>
</evidence>
<dbReference type="SUPFAM" id="SSF51735">
    <property type="entry name" value="NAD(P)-binding Rossmann-fold domains"/>
    <property type="match status" value="1"/>
</dbReference>
<keyword evidence="9" id="KW-1185">Reference proteome</keyword>
<comment type="catalytic activity">
    <reaction evidence="4">
        <text>a long-chain fatty acyl-CoA + 2 NADPH + 2 H(+) = a long-chain primary fatty alcohol + 2 NADP(+) + CoA</text>
        <dbReference type="Rhea" id="RHEA:52716"/>
        <dbReference type="ChEBI" id="CHEBI:15378"/>
        <dbReference type="ChEBI" id="CHEBI:57287"/>
        <dbReference type="ChEBI" id="CHEBI:57783"/>
        <dbReference type="ChEBI" id="CHEBI:58349"/>
        <dbReference type="ChEBI" id="CHEBI:77396"/>
        <dbReference type="ChEBI" id="CHEBI:83139"/>
        <dbReference type="EC" id="1.2.1.84"/>
    </reaction>
</comment>
<feature type="domain" description="Thioester reductase (TE)" evidence="7">
    <location>
        <begin position="305"/>
        <end position="622"/>
    </location>
</feature>
<comment type="similarity">
    <text evidence="1 4">Belongs to the fatty acyl-CoA reductase family.</text>
</comment>
<dbReference type="EMBL" id="OZ019906">
    <property type="protein sequence ID" value="CAK9204300.1"/>
    <property type="molecule type" value="Genomic_DNA"/>
</dbReference>
<feature type="region of interest" description="Disordered" evidence="5">
    <location>
        <begin position="79"/>
        <end position="101"/>
    </location>
</feature>
<accession>A0ABP0TTV2</accession>
<gene>
    <name evidence="8" type="ORF">CSSPTR1EN2_LOCUS7317</name>
</gene>
<dbReference type="Proteomes" id="UP001497512">
    <property type="component" value="Chromosome 14"/>
</dbReference>
<dbReference type="EC" id="1.2.1.84" evidence="4"/>
<reference evidence="8" key="1">
    <citation type="submission" date="2024-02" db="EMBL/GenBank/DDBJ databases">
        <authorList>
            <consortium name="ELIXIR-Norway"/>
            <consortium name="Elixir Norway"/>
        </authorList>
    </citation>
    <scope>NUCLEOTIDE SEQUENCE</scope>
</reference>
<evidence type="ECO:0000256" key="3">
    <source>
        <dbReference type="ARBA" id="ARBA00023098"/>
    </source>
</evidence>
<evidence type="ECO:0000256" key="5">
    <source>
        <dbReference type="SAM" id="MobiDB-lite"/>
    </source>
</evidence>
<dbReference type="Gene3D" id="3.40.50.720">
    <property type="entry name" value="NAD(P)-binding Rossmann-like Domain"/>
    <property type="match status" value="1"/>
</dbReference>
<feature type="domain" description="Fatty acyl-CoA reductase C-terminal" evidence="6">
    <location>
        <begin position="718"/>
        <end position="793"/>
    </location>
</feature>
<evidence type="ECO:0000313" key="9">
    <source>
        <dbReference type="Proteomes" id="UP001497512"/>
    </source>
</evidence>